<evidence type="ECO:0000256" key="6">
    <source>
        <dbReference type="SAM" id="Phobius"/>
    </source>
</evidence>
<keyword evidence="5 6" id="KW-0472">Membrane</keyword>
<evidence type="ECO:0000256" key="3">
    <source>
        <dbReference type="ARBA" id="ARBA00022692"/>
    </source>
</evidence>
<reference evidence="7" key="1">
    <citation type="submission" date="2018-06" db="EMBL/GenBank/DDBJ databases">
        <authorList>
            <person name="Zhirakovskaya E."/>
        </authorList>
    </citation>
    <scope>NUCLEOTIDE SEQUENCE</scope>
</reference>
<feature type="transmembrane region" description="Helical" evidence="6">
    <location>
        <begin position="105"/>
        <end position="122"/>
    </location>
</feature>
<keyword evidence="3 6" id="KW-0812">Transmembrane</keyword>
<dbReference type="GO" id="GO:0005886">
    <property type="term" value="C:plasma membrane"/>
    <property type="evidence" value="ECO:0007669"/>
    <property type="project" value="UniProtKB-SubCell"/>
</dbReference>
<accession>A0A3B0Z172</accession>
<organism evidence="7">
    <name type="scientific">hydrothermal vent metagenome</name>
    <dbReference type="NCBI Taxonomy" id="652676"/>
    <lineage>
        <taxon>unclassified sequences</taxon>
        <taxon>metagenomes</taxon>
        <taxon>ecological metagenomes</taxon>
    </lineage>
</organism>
<comment type="subcellular location">
    <subcellularLocation>
        <location evidence="1">Cell membrane</location>
        <topology evidence="1">Multi-pass membrane protein</topology>
    </subcellularLocation>
</comment>
<evidence type="ECO:0000256" key="1">
    <source>
        <dbReference type="ARBA" id="ARBA00004651"/>
    </source>
</evidence>
<dbReference type="Pfam" id="PF03899">
    <property type="entry name" value="ATP-synt_I"/>
    <property type="match status" value="1"/>
</dbReference>
<feature type="transmembrane region" description="Helical" evidence="6">
    <location>
        <begin position="15"/>
        <end position="33"/>
    </location>
</feature>
<evidence type="ECO:0008006" key="8">
    <source>
        <dbReference type="Google" id="ProtNLM"/>
    </source>
</evidence>
<feature type="transmembrane region" description="Helical" evidence="6">
    <location>
        <begin position="39"/>
        <end position="56"/>
    </location>
</feature>
<feature type="transmembrane region" description="Helical" evidence="6">
    <location>
        <begin position="76"/>
        <end position="99"/>
    </location>
</feature>
<evidence type="ECO:0000256" key="4">
    <source>
        <dbReference type="ARBA" id="ARBA00022989"/>
    </source>
</evidence>
<evidence type="ECO:0000256" key="2">
    <source>
        <dbReference type="ARBA" id="ARBA00022475"/>
    </source>
</evidence>
<proteinExistence type="predicted"/>
<name>A0A3B0Z172_9ZZZZ</name>
<dbReference type="AlphaFoldDB" id="A0A3B0Z172"/>
<evidence type="ECO:0000256" key="5">
    <source>
        <dbReference type="ARBA" id="ARBA00023136"/>
    </source>
</evidence>
<keyword evidence="2" id="KW-1003">Cell membrane</keyword>
<gene>
    <name evidence="7" type="ORF">MNBD_GAMMA18-1841</name>
</gene>
<protein>
    <recommendedName>
        <fullName evidence="8">ATP synthase protein I</fullName>
    </recommendedName>
</protein>
<dbReference type="InterPro" id="IPR005598">
    <property type="entry name" value="ATP_synth_I"/>
</dbReference>
<dbReference type="EMBL" id="UOFP01000169">
    <property type="protein sequence ID" value="VAW87065.1"/>
    <property type="molecule type" value="Genomic_DNA"/>
</dbReference>
<keyword evidence="4 6" id="KW-1133">Transmembrane helix</keyword>
<evidence type="ECO:0000313" key="7">
    <source>
        <dbReference type="EMBL" id="VAW87065.1"/>
    </source>
</evidence>
<sequence length="124" mass="13227">MNPATQAIEAKARKVLVAQLIVGLVSFIGFMLYAGSWPAISAFAGASVSIILLLVLRYGVKRAAEMAQHDQKGSMLILYLGAAQRFILILVLFALGLGVVGFDPLAMFVGFFLAQLSNLINARG</sequence>